<evidence type="ECO:0000313" key="9">
    <source>
        <dbReference type="EMBL" id="EIW73940.1"/>
    </source>
</evidence>
<evidence type="ECO:0000256" key="3">
    <source>
        <dbReference type="ARBA" id="ARBA00022840"/>
    </source>
</evidence>
<protein>
    <recommendedName>
        <fullName evidence="5">DNA 3'-5' helicase</fullName>
        <ecNumber evidence="5">5.6.2.4</ecNumber>
    </recommendedName>
</protein>
<proteinExistence type="inferred from homology"/>
<organism evidence="9 10">
    <name type="scientific">Coniophora puteana (strain RWD-64-598)</name>
    <name type="common">Brown rot fungus</name>
    <dbReference type="NCBI Taxonomy" id="741705"/>
    <lineage>
        <taxon>Eukaryota</taxon>
        <taxon>Fungi</taxon>
        <taxon>Dikarya</taxon>
        <taxon>Basidiomycota</taxon>
        <taxon>Agaricomycotina</taxon>
        <taxon>Agaricomycetes</taxon>
        <taxon>Agaricomycetidae</taxon>
        <taxon>Boletales</taxon>
        <taxon>Coniophorineae</taxon>
        <taxon>Coniophoraceae</taxon>
        <taxon>Coniophora</taxon>
    </lineage>
</organism>
<keyword evidence="3" id="KW-0067">ATP-binding</keyword>
<evidence type="ECO:0000259" key="7">
    <source>
        <dbReference type="PROSITE" id="PS51192"/>
    </source>
</evidence>
<evidence type="ECO:0000256" key="5">
    <source>
        <dbReference type="ARBA" id="ARBA00034808"/>
    </source>
</evidence>
<name>R7SDI1_CONPW</name>
<dbReference type="Pfam" id="PF00270">
    <property type="entry name" value="DEAD"/>
    <property type="match status" value="1"/>
</dbReference>
<evidence type="ECO:0000256" key="6">
    <source>
        <dbReference type="SAM" id="MobiDB-lite"/>
    </source>
</evidence>
<dbReference type="InterPro" id="IPR027417">
    <property type="entry name" value="P-loop_NTPase"/>
</dbReference>
<dbReference type="GO" id="GO:0005524">
    <property type="term" value="F:ATP binding"/>
    <property type="evidence" value="ECO:0007669"/>
    <property type="project" value="UniProtKB-KW"/>
</dbReference>
<dbReference type="GO" id="GO:0043138">
    <property type="term" value="F:3'-5' DNA helicase activity"/>
    <property type="evidence" value="ECO:0007669"/>
    <property type="project" value="UniProtKB-EC"/>
</dbReference>
<dbReference type="GO" id="GO:0000724">
    <property type="term" value="P:double-strand break repair via homologous recombination"/>
    <property type="evidence" value="ECO:0007669"/>
    <property type="project" value="TreeGrafter"/>
</dbReference>
<dbReference type="OrthoDB" id="10261556at2759"/>
<dbReference type="SUPFAM" id="SSF52540">
    <property type="entry name" value="P-loop containing nucleoside triphosphate hydrolases"/>
    <property type="match status" value="1"/>
</dbReference>
<dbReference type="KEGG" id="cput:CONPUDRAFT_160554"/>
<dbReference type="EMBL" id="JH711599">
    <property type="protein sequence ID" value="EIW73940.1"/>
    <property type="molecule type" value="Genomic_DNA"/>
</dbReference>
<feature type="compositionally biased region" description="Polar residues" evidence="6">
    <location>
        <begin position="321"/>
        <end position="331"/>
    </location>
</feature>
<dbReference type="GO" id="GO:0003676">
    <property type="term" value="F:nucleic acid binding"/>
    <property type="evidence" value="ECO:0007669"/>
    <property type="project" value="InterPro"/>
</dbReference>
<dbReference type="Pfam" id="PF00271">
    <property type="entry name" value="Helicase_C"/>
    <property type="match status" value="1"/>
</dbReference>
<dbReference type="PROSITE" id="PS51194">
    <property type="entry name" value="HELICASE_CTER"/>
    <property type="match status" value="1"/>
</dbReference>
<dbReference type="Proteomes" id="UP000053558">
    <property type="component" value="Unassembled WGS sequence"/>
</dbReference>
<dbReference type="InterPro" id="IPR001650">
    <property type="entry name" value="Helicase_C-like"/>
</dbReference>
<dbReference type="RefSeq" id="XP_007775887.1">
    <property type="nucleotide sequence ID" value="XM_007777697.1"/>
</dbReference>
<evidence type="ECO:0000313" key="10">
    <source>
        <dbReference type="Proteomes" id="UP000053558"/>
    </source>
</evidence>
<keyword evidence="2" id="KW-0547">Nucleotide-binding</keyword>
<sequence length="438" mass="49101">MSPTGSGKTLTFWLPLLFNNGGITIVVTPLNALGNKNVRELEDMGIKAVNLTQANASDEEFKNIENLRYQVIIVSPELLINDNRFDHLWTGGTFRSEYAEVGALHWLLPRHAIIHAALATMPPHVLKSVKSTLQLDPSKTTEVRRTNDRPNTHLMAVEMIDPLRSCHALSCAIDFKAGLPPKFMAFANSRKETKKLCKYARSQAGPENEHQYVWFHAGMSEVFREEMMEKLQNGEVWGIFATDAAGMGLDLRGVELVIQWRYTPSLCTLLQRFGRTGRGPNEEATAIYFVEPQYTDRYRHQAEGKARARATKAREKALQVQAGQSAKTGTQMGKRRAVDECESKDSDEGELDRGAGLAQRPTKRPRITAAKQTRQANVTGVCAPDRSAECSPACFELNWARSGDEVEEEAMDNFINARYRGYCLRTVTMAYFGVFSEF</sequence>
<comment type="similarity">
    <text evidence="1">Belongs to the helicase family. RecQ subfamily.</text>
</comment>
<dbReference type="PANTHER" id="PTHR13710:SF154">
    <property type="entry name" value="RECQ HELICASE, PUTATIVE (AFU_ORTHOLOGUE AFUA_6G14720)-RELATED"/>
    <property type="match status" value="1"/>
</dbReference>
<dbReference type="PANTHER" id="PTHR13710">
    <property type="entry name" value="DNA HELICASE RECQ FAMILY MEMBER"/>
    <property type="match status" value="1"/>
</dbReference>
<feature type="domain" description="Helicase ATP-binding" evidence="7">
    <location>
        <begin position="1"/>
        <end position="139"/>
    </location>
</feature>
<evidence type="ECO:0000259" key="8">
    <source>
        <dbReference type="PROSITE" id="PS51194"/>
    </source>
</evidence>
<dbReference type="InterPro" id="IPR014001">
    <property type="entry name" value="Helicase_ATP-bd"/>
</dbReference>
<feature type="region of interest" description="Disordered" evidence="6">
    <location>
        <begin position="318"/>
        <end position="375"/>
    </location>
</feature>
<gene>
    <name evidence="9" type="ORF">CONPUDRAFT_160554</name>
</gene>
<dbReference type="GO" id="GO:0016787">
    <property type="term" value="F:hydrolase activity"/>
    <property type="evidence" value="ECO:0007669"/>
    <property type="project" value="UniProtKB-KW"/>
</dbReference>
<keyword evidence="9" id="KW-0378">Hydrolase</keyword>
<dbReference type="AlphaFoldDB" id="R7SDI1"/>
<dbReference type="Gene3D" id="3.40.50.300">
    <property type="entry name" value="P-loop containing nucleotide triphosphate hydrolases"/>
    <property type="match status" value="2"/>
</dbReference>
<dbReference type="InterPro" id="IPR011545">
    <property type="entry name" value="DEAD/DEAH_box_helicase_dom"/>
</dbReference>
<dbReference type="PROSITE" id="PS51192">
    <property type="entry name" value="HELICASE_ATP_BIND_1"/>
    <property type="match status" value="1"/>
</dbReference>
<feature type="domain" description="Helicase C-terminal" evidence="8">
    <location>
        <begin position="168"/>
        <end position="324"/>
    </location>
</feature>
<dbReference type="GeneID" id="19204319"/>
<comment type="catalytic activity">
    <reaction evidence="4">
        <text>Couples ATP hydrolysis with the unwinding of duplex DNA by translocating in the 3'-5' direction.</text>
        <dbReference type="EC" id="5.6.2.4"/>
    </reaction>
</comment>
<dbReference type="SMART" id="SM00490">
    <property type="entry name" value="HELICc"/>
    <property type="match status" value="1"/>
</dbReference>
<accession>R7SDI1</accession>
<evidence type="ECO:0000256" key="4">
    <source>
        <dbReference type="ARBA" id="ARBA00034617"/>
    </source>
</evidence>
<dbReference type="OMA" id="NDIECPR"/>
<feature type="compositionally biased region" description="Basic and acidic residues" evidence="6">
    <location>
        <begin position="336"/>
        <end position="346"/>
    </location>
</feature>
<evidence type="ECO:0000256" key="1">
    <source>
        <dbReference type="ARBA" id="ARBA00005446"/>
    </source>
</evidence>
<dbReference type="EC" id="5.6.2.4" evidence="5"/>
<keyword evidence="10" id="KW-1185">Reference proteome</keyword>
<reference evidence="10" key="1">
    <citation type="journal article" date="2012" name="Science">
        <title>The Paleozoic origin of enzymatic lignin decomposition reconstructed from 31 fungal genomes.</title>
        <authorList>
            <person name="Floudas D."/>
            <person name="Binder M."/>
            <person name="Riley R."/>
            <person name="Barry K."/>
            <person name="Blanchette R.A."/>
            <person name="Henrissat B."/>
            <person name="Martinez A.T."/>
            <person name="Otillar R."/>
            <person name="Spatafora J.W."/>
            <person name="Yadav J.S."/>
            <person name="Aerts A."/>
            <person name="Benoit I."/>
            <person name="Boyd A."/>
            <person name="Carlson A."/>
            <person name="Copeland A."/>
            <person name="Coutinho P.M."/>
            <person name="de Vries R.P."/>
            <person name="Ferreira P."/>
            <person name="Findley K."/>
            <person name="Foster B."/>
            <person name="Gaskell J."/>
            <person name="Glotzer D."/>
            <person name="Gorecki P."/>
            <person name="Heitman J."/>
            <person name="Hesse C."/>
            <person name="Hori C."/>
            <person name="Igarashi K."/>
            <person name="Jurgens J.A."/>
            <person name="Kallen N."/>
            <person name="Kersten P."/>
            <person name="Kohler A."/>
            <person name="Kuees U."/>
            <person name="Kumar T.K.A."/>
            <person name="Kuo A."/>
            <person name="LaButti K."/>
            <person name="Larrondo L.F."/>
            <person name="Lindquist E."/>
            <person name="Ling A."/>
            <person name="Lombard V."/>
            <person name="Lucas S."/>
            <person name="Lundell T."/>
            <person name="Martin R."/>
            <person name="McLaughlin D.J."/>
            <person name="Morgenstern I."/>
            <person name="Morin E."/>
            <person name="Murat C."/>
            <person name="Nagy L.G."/>
            <person name="Nolan M."/>
            <person name="Ohm R.A."/>
            <person name="Patyshakuliyeva A."/>
            <person name="Rokas A."/>
            <person name="Ruiz-Duenas F.J."/>
            <person name="Sabat G."/>
            <person name="Salamov A."/>
            <person name="Samejima M."/>
            <person name="Schmutz J."/>
            <person name="Slot J.C."/>
            <person name="St John F."/>
            <person name="Stenlid J."/>
            <person name="Sun H."/>
            <person name="Sun S."/>
            <person name="Syed K."/>
            <person name="Tsang A."/>
            <person name="Wiebenga A."/>
            <person name="Young D."/>
            <person name="Pisabarro A."/>
            <person name="Eastwood D.C."/>
            <person name="Martin F."/>
            <person name="Cullen D."/>
            <person name="Grigoriev I.V."/>
            <person name="Hibbett D.S."/>
        </authorList>
    </citation>
    <scope>NUCLEOTIDE SEQUENCE [LARGE SCALE GENOMIC DNA]</scope>
    <source>
        <strain evidence="10">RWD-64-598 SS2</strain>
    </source>
</reference>
<evidence type="ECO:0000256" key="2">
    <source>
        <dbReference type="ARBA" id="ARBA00022741"/>
    </source>
</evidence>
<dbReference type="GO" id="GO:0005737">
    <property type="term" value="C:cytoplasm"/>
    <property type="evidence" value="ECO:0007669"/>
    <property type="project" value="TreeGrafter"/>
</dbReference>
<dbReference type="GO" id="GO:0009378">
    <property type="term" value="F:four-way junction helicase activity"/>
    <property type="evidence" value="ECO:0007669"/>
    <property type="project" value="TreeGrafter"/>
</dbReference>
<dbReference type="GO" id="GO:0005694">
    <property type="term" value="C:chromosome"/>
    <property type="evidence" value="ECO:0007669"/>
    <property type="project" value="TreeGrafter"/>
</dbReference>
<dbReference type="eggNOG" id="KOG0351">
    <property type="taxonomic scope" value="Eukaryota"/>
</dbReference>